<dbReference type="AlphaFoldDB" id="A0A932ZV67"/>
<feature type="transmembrane region" description="Helical" evidence="6">
    <location>
        <begin position="158"/>
        <end position="176"/>
    </location>
</feature>
<proteinExistence type="predicted"/>
<evidence type="ECO:0000256" key="1">
    <source>
        <dbReference type="ARBA" id="ARBA00004141"/>
    </source>
</evidence>
<dbReference type="Proteomes" id="UP000752292">
    <property type="component" value="Unassembled WGS sequence"/>
</dbReference>
<feature type="transmembrane region" description="Helical" evidence="6">
    <location>
        <begin position="203"/>
        <end position="226"/>
    </location>
</feature>
<feature type="transmembrane region" description="Helical" evidence="6">
    <location>
        <begin position="483"/>
        <end position="513"/>
    </location>
</feature>
<evidence type="ECO:0000259" key="7">
    <source>
        <dbReference type="PROSITE" id="PS50850"/>
    </source>
</evidence>
<feature type="transmembrane region" description="Helical" evidence="6">
    <location>
        <begin position="552"/>
        <end position="571"/>
    </location>
</feature>
<evidence type="ECO:0000256" key="5">
    <source>
        <dbReference type="SAM" id="MobiDB-lite"/>
    </source>
</evidence>
<dbReference type="InterPro" id="IPR011701">
    <property type="entry name" value="MFS"/>
</dbReference>
<dbReference type="Gene3D" id="1.20.1250.20">
    <property type="entry name" value="MFS general substrate transporter like domains"/>
    <property type="match status" value="3"/>
</dbReference>
<dbReference type="GO" id="GO:0016020">
    <property type="term" value="C:membrane"/>
    <property type="evidence" value="ECO:0007669"/>
    <property type="project" value="UniProtKB-SubCell"/>
</dbReference>
<evidence type="ECO:0000256" key="4">
    <source>
        <dbReference type="ARBA" id="ARBA00023136"/>
    </source>
</evidence>
<feature type="transmembrane region" description="Helical" evidence="6">
    <location>
        <begin position="39"/>
        <end position="58"/>
    </location>
</feature>
<feature type="domain" description="Major facilitator superfamily (MFS) profile" evidence="7">
    <location>
        <begin position="3"/>
        <end position="389"/>
    </location>
</feature>
<feature type="transmembrane region" description="Helical" evidence="6">
    <location>
        <begin position="365"/>
        <end position="385"/>
    </location>
</feature>
<gene>
    <name evidence="8" type="ORF">HY618_06345</name>
</gene>
<dbReference type="InterPro" id="IPR036259">
    <property type="entry name" value="MFS_trans_sf"/>
</dbReference>
<feature type="transmembrane region" description="Helical" evidence="6">
    <location>
        <begin position="277"/>
        <end position="295"/>
    </location>
</feature>
<accession>A0A932ZV67</accession>
<sequence length="815" mass="84670">MQPFLAILIAGMLSRLGYQMARSPVLPRFAQDLGAAPELLGLIVAASTITGIFIKLPAGALSDVLGKKRMMLVGCLFFALPPFLYPFVTGPYTLLLLRFLHGFATAIFAPVASAYVASLAEEGRGAKLGWFTAATDIGATVGPLIGGMVLFATAGSYTATYLLVGLLGILPLLMVLRLPEPQEDTGGASETLASRSRRFREGLAEVLSSPPVIIASALEAIMYVGYGAFLGFLPIYGKAGGLNDAQIALVLGCQLATAMAAKPLTGRLSDRMGRKPVILAGLLLCAAALPILFRAEGFGPLAGLSLLLGLGVAAVTPCTTALVADLVKAGRMGSAMGVFGTIWDAGESAGPILAGFLIARAGYGRAFDLIALLMLAAAAVFALAVRDPAPPAGEPSAGRKGGQARPASARAGSSMRDRTIIYCTAFLRSMGIGMASVLLALYLVKTGFSAFQVGMVIAAGLGGMAAAMLFVSLCADRLGRRAVLVGLSLFAFAGSSLVVAGDSLSLTALGAFLGMLSGSGMDRGAIYTLEQAILPSTAPDERRTMVFAGHGIALNTAHALGALLGGVPPLLRAWAGMDDALSFRCAIAVYPLMNLLAALLYTRLSPAVEETPAANGASGLWSLTPRSRRIVVRFSVLSSVDSLGGAFLPGALLSYWFFRRFGAEEGAIGVLFAVSHVLTASSYIAAAWLSRRIGLVNTMVFTHIPSNLLLASLPFMPSFPAAVGVFLAREFLSQMDVPTRQSYMVAIVGPGERSAATGITNLTRGVVRMAGPSLSGYLMGFVSLSAPLFISAGLKTLYDGLLYREFRAIKPPEES</sequence>
<organism evidence="8 9">
    <name type="scientific">Tectimicrobiota bacterium</name>
    <dbReference type="NCBI Taxonomy" id="2528274"/>
    <lineage>
        <taxon>Bacteria</taxon>
        <taxon>Pseudomonadati</taxon>
        <taxon>Nitrospinota/Tectimicrobiota group</taxon>
        <taxon>Candidatus Tectimicrobiota</taxon>
    </lineage>
</organism>
<feature type="transmembrane region" description="Helical" evidence="6">
    <location>
        <begin position="301"/>
        <end position="324"/>
    </location>
</feature>
<keyword evidence="3 6" id="KW-1133">Transmembrane helix</keyword>
<comment type="caution">
    <text evidence="8">The sequence shown here is derived from an EMBL/GenBank/DDBJ whole genome shotgun (WGS) entry which is preliminary data.</text>
</comment>
<dbReference type="PANTHER" id="PTHR23520">
    <property type="entry name" value="TRANSPORTER, PUTATIVE (AFU_ORTHOLOGUE AFUA_3G04000)-RELATED"/>
    <property type="match status" value="1"/>
</dbReference>
<keyword evidence="4 6" id="KW-0472">Membrane</keyword>
<dbReference type="PROSITE" id="PS50850">
    <property type="entry name" value="MFS"/>
    <property type="match status" value="2"/>
</dbReference>
<feature type="transmembrane region" description="Helical" evidence="6">
    <location>
        <begin position="630"/>
        <end position="658"/>
    </location>
</feature>
<keyword evidence="2 6" id="KW-0812">Transmembrane</keyword>
<dbReference type="SUPFAM" id="SSF103473">
    <property type="entry name" value="MFS general substrate transporter"/>
    <property type="match status" value="2"/>
</dbReference>
<feature type="transmembrane region" description="Helical" evidence="6">
    <location>
        <begin position="420"/>
        <end position="444"/>
    </location>
</feature>
<dbReference type="GO" id="GO:0022857">
    <property type="term" value="F:transmembrane transporter activity"/>
    <property type="evidence" value="ECO:0007669"/>
    <property type="project" value="InterPro"/>
</dbReference>
<feature type="transmembrane region" description="Helical" evidence="6">
    <location>
        <begin position="774"/>
        <end position="794"/>
    </location>
</feature>
<evidence type="ECO:0000256" key="2">
    <source>
        <dbReference type="ARBA" id="ARBA00022692"/>
    </source>
</evidence>
<evidence type="ECO:0000313" key="9">
    <source>
        <dbReference type="Proteomes" id="UP000752292"/>
    </source>
</evidence>
<feature type="transmembrane region" description="Helical" evidence="6">
    <location>
        <begin position="336"/>
        <end position="359"/>
    </location>
</feature>
<feature type="transmembrane region" description="Helical" evidence="6">
    <location>
        <begin position="583"/>
        <end position="602"/>
    </location>
</feature>
<dbReference type="PROSITE" id="PS00216">
    <property type="entry name" value="SUGAR_TRANSPORT_1"/>
    <property type="match status" value="2"/>
</dbReference>
<feature type="transmembrane region" description="Helical" evidence="6">
    <location>
        <begin position="70"/>
        <end position="88"/>
    </location>
</feature>
<dbReference type="InterPro" id="IPR020846">
    <property type="entry name" value="MFS_dom"/>
</dbReference>
<evidence type="ECO:0000313" key="8">
    <source>
        <dbReference type="EMBL" id="MBI4252064.1"/>
    </source>
</evidence>
<feature type="transmembrane region" description="Helical" evidence="6">
    <location>
        <begin position="709"/>
        <end position="728"/>
    </location>
</feature>
<protein>
    <submittedName>
        <fullName evidence="8">MFS transporter</fullName>
    </submittedName>
</protein>
<feature type="transmembrane region" description="Helical" evidence="6">
    <location>
        <begin position="94"/>
        <end position="116"/>
    </location>
</feature>
<dbReference type="CDD" id="cd17325">
    <property type="entry name" value="MFS_MdtG_SLC18_like"/>
    <property type="match status" value="1"/>
</dbReference>
<feature type="domain" description="Major facilitator superfamily (MFS) profile" evidence="7">
    <location>
        <begin position="417"/>
        <end position="810"/>
    </location>
</feature>
<dbReference type="PANTHER" id="PTHR23520:SF5">
    <property type="entry name" value="TRANSPORTER, PUTATIVE (AFU_ORTHOLOGUE AFUA_3G04000)-RELATED"/>
    <property type="match status" value="1"/>
</dbReference>
<feature type="transmembrane region" description="Helical" evidence="6">
    <location>
        <begin position="128"/>
        <end position="152"/>
    </location>
</feature>
<feature type="region of interest" description="Disordered" evidence="5">
    <location>
        <begin position="392"/>
        <end position="411"/>
    </location>
</feature>
<feature type="transmembrane region" description="Helical" evidence="6">
    <location>
        <begin position="670"/>
        <end position="689"/>
    </location>
</feature>
<reference evidence="8" key="1">
    <citation type="submission" date="2020-07" db="EMBL/GenBank/DDBJ databases">
        <title>Huge and variable diversity of episymbiotic CPR bacteria and DPANN archaea in groundwater ecosystems.</title>
        <authorList>
            <person name="He C.Y."/>
            <person name="Keren R."/>
            <person name="Whittaker M."/>
            <person name="Farag I.F."/>
            <person name="Doudna J."/>
            <person name="Cate J.H.D."/>
            <person name="Banfield J.F."/>
        </authorList>
    </citation>
    <scope>NUCLEOTIDE SEQUENCE</scope>
    <source>
        <strain evidence="8">NC_groundwater_1370_Ag_S-0.2um_69_93</strain>
    </source>
</reference>
<dbReference type="InterPro" id="IPR005829">
    <property type="entry name" value="Sugar_transporter_CS"/>
</dbReference>
<dbReference type="Pfam" id="PF07690">
    <property type="entry name" value="MFS_1"/>
    <property type="match status" value="2"/>
</dbReference>
<feature type="transmembrane region" description="Helical" evidence="6">
    <location>
        <begin position="450"/>
        <end position="471"/>
    </location>
</feature>
<name>A0A932ZV67_UNCTE</name>
<dbReference type="EMBL" id="JACQRX010000278">
    <property type="protein sequence ID" value="MBI4252064.1"/>
    <property type="molecule type" value="Genomic_DNA"/>
</dbReference>
<evidence type="ECO:0000256" key="3">
    <source>
        <dbReference type="ARBA" id="ARBA00022989"/>
    </source>
</evidence>
<comment type="subcellular location">
    <subcellularLocation>
        <location evidence="1">Membrane</location>
        <topology evidence="1">Multi-pass membrane protein</topology>
    </subcellularLocation>
</comment>
<evidence type="ECO:0000256" key="6">
    <source>
        <dbReference type="SAM" id="Phobius"/>
    </source>
</evidence>